<protein>
    <recommendedName>
        <fullName evidence="2">Putative zinc-finger domain-containing protein</fullName>
    </recommendedName>
</protein>
<keyword evidence="4" id="KW-1185">Reference proteome</keyword>
<evidence type="ECO:0000259" key="2">
    <source>
        <dbReference type="Pfam" id="PF13490"/>
    </source>
</evidence>
<dbReference type="RefSeq" id="WP_098194896.1">
    <property type="nucleotide sequence ID" value="NZ_CP023777.1"/>
</dbReference>
<organism evidence="3 4">
    <name type="scientific">Chitinophaga caeni</name>
    <dbReference type="NCBI Taxonomy" id="2029983"/>
    <lineage>
        <taxon>Bacteria</taxon>
        <taxon>Pseudomonadati</taxon>
        <taxon>Bacteroidota</taxon>
        <taxon>Chitinophagia</taxon>
        <taxon>Chitinophagales</taxon>
        <taxon>Chitinophagaceae</taxon>
        <taxon>Chitinophaga</taxon>
    </lineage>
</organism>
<dbReference type="AlphaFoldDB" id="A0A291QXD2"/>
<dbReference type="EMBL" id="CP023777">
    <property type="protein sequence ID" value="ATL48523.1"/>
    <property type="molecule type" value="Genomic_DNA"/>
</dbReference>
<dbReference type="Proteomes" id="UP000220133">
    <property type="component" value="Chromosome"/>
</dbReference>
<dbReference type="Pfam" id="PF13490">
    <property type="entry name" value="zf-HC2"/>
    <property type="match status" value="1"/>
</dbReference>
<reference evidence="3 4" key="1">
    <citation type="submission" date="2017-10" db="EMBL/GenBank/DDBJ databases">
        <title>Paenichitinophaga pekingensis gen. nov., sp. nov., isolated from activated sludge.</title>
        <authorList>
            <person name="Jin D."/>
            <person name="Kong X."/>
            <person name="Deng Y."/>
            <person name="Bai Z."/>
        </authorList>
    </citation>
    <scope>NUCLEOTIDE SEQUENCE [LARGE SCALE GENOMIC DNA]</scope>
    <source>
        <strain evidence="3 4">13</strain>
    </source>
</reference>
<proteinExistence type="predicted"/>
<dbReference type="KEGG" id="cbae:COR50_15885"/>
<keyword evidence="1" id="KW-0472">Membrane</keyword>
<accession>A0A291QXD2</accession>
<name>A0A291QXD2_9BACT</name>
<evidence type="ECO:0000313" key="4">
    <source>
        <dbReference type="Proteomes" id="UP000220133"/>
    </source>
</evidence>
<dbReference type="InterPro" id="IPR041916">
    <property type="entry name" value="Anti_sigma_zinc_sf"/>
</dbReference>
<sequence length="118" mass="14099">MSDQFHDIFVETNCLGQQELLDYLQGKLSPAEQHRVEQHLADCEMCNDALEGLQQITKKEKIPFWLREIKWNLMKKLRLKNHRKRKLKIYVSAILVTAIVLLLVFMVYWVIFEIRRGN</sequence>
<dbReference type="OrthoDB" id="1112758at2"/>
<evidence type="ECO:0000313" key="3">
    <source>
        <dbReference type="EMBL" id="ATL48523.1"/>
    </source>
</evidence>
<dbReference type="Gene3D" id="1.10.10.1320">
    <property type="entry name" value="Anti-sigma factor, zinc-finger domain"/>
    <property type="match status" value="1"/>
</dbReference>
<evidence type="ECO:0000256" key="1">
    <source>
        <dbReference type="SAM" id="Phobius"/>
    </source>
</evidence>
<dbReference type="InterPro" id="IPR027383">
    <property type="entry name" value="Znf_put"/>
</dbReference>
<keyword evidence="1" id="KW-0812">Transmembrane</keyword>
<feature type="domain" description="Putative zinc-finger" evidence="2">
    <location>
        <begin position="19"/>
        <end position="44"/>
    </location>
</feature>
<feature type="transmembrane region" description="Helical" evidence="1">
    <location>
        <begin position="89"/>
        <end position="111"/>
    </location>
</feature>
<keyword evidence="1" id="KW-1133">Transmembrane helix</keyword>
<gene>
    <name evidence="3" type="ORF">COR50_15885</name>
</gene>